<dbReference type="SUPFAM" id="SSF53067">
    <property type="entry name" value="Actin-like ATPase domain"/>
    <property type="match status" value="1"/>
</dbReference>
<dbReference type="InterPro" id="IPR043129">
    <property type="entry name" value="ATPase_NBD"/>
</dbReference>
<reference evidence="2 3" key="1">
    <citation type="submission" date="2020-08" db="EMBL/GenBank/DDBJ databases">
        <title>novel species in genus Nocardioides.</title>
        <authorList>
            <person name="Zhang G."/>
        </authorList>
    </citation>
    <scope>NUCLEOTIDE SEQUENCE [LARGE SCALE GENOMIC DNA]</scope>
    <source>
        <strain evidence="2 3">SC8A-24</strain>
    </source>
</reference>
<evidence type="ECO:0000313" key="2">
    <source>
        <dbReference type="EMBL" id="MBC2958736.1"/>
    </source>
</evidence>
<dbReference type="PANTHER" id="PTHR18964:SF173">
    <property type="entry name" value="GLUCOKINASE"/>
    <property type="match status" value="1"/>
</dbReference>
<evidence type="ECO:0000256" key="1">
    <source>
        <dbReference type="ARBA" id="ARBA00006479"/>
    </source>
</evidence>
<gene>
    <name evidence="2" type="ORF">H7344_00325</name>
</gene>
<dbReference type="Gene3D" id="3.30.420.40">
    <property type="match status" value="2"/>
</dbReference>
<dbReference type="RefSeq" id="WP_186344046.1">
    <property type="nucleotide sequence ID" value="NZ_BMMR01000001.1"/>
</dbReference>
<organism evidence="2 3">
    <name type="scientific">Nocardioides deserti</name>
    <dbReference type="NCBI Taxonomy" id="1588644"/>
    <lineage>
        <taxon>Bacteria</taxon>
        <taxon>Bacillati</taxon>
        <taxon>Actinomycetota</taxon>
        <taxon>Actinomycetes</taxon>
        <taxon>Propionibacteriales</taxon>
        <taxon>Nocardioidaceae</taxon>
        <taxon>Nocardioides</taxon>
    </lineage>
</organism>
<proteinExistence type="inferred from homology"/>
<dbReference type="EMBL" id="JACMYC010000001">
    <property type="protein sequence ID" value="MBC2958736.1"/>
    <property type="molecule type" value="Genomic_DNA"/>
</dbReference>
<sequence length="315" mass="31856">MTLHIGVDVGGTKVLAGEVDADGTVRRTARRSTPGRRVDAALVEQALTEAVAEVADGRRVDGVGLAAAGFVDAAGERVMFAPHLPWQGEDVRARLEDRWGARVALDNDANCAALAEATLGAGRGVPDFLLVTMGTGIGGAVVLDGRVRRGRNGMAGEFGHAQVVPDGRSCECGGAGCWEQYASGNALVRHARARVGLEPTLLEALCDGDPSALTGPMVTAAAEQGDPVALEAFASVGDWLGVGVANLVAALDPDLVVIGGGVSAAADLLLEPARRALGRSLVGAAHRAVPAIVPARFGPHAGIVGGALLVRGATA</sequence>
<dbReference type="Pfam" id="PF00480">
    <property type="entry name" value="ROK"/>
    <property type="match status" value="1"/>
</dbReference>
<dbReference type="PROSITE" id="PS01125">
    <property type="entry name" value="ROK"/>
    <property type="match status" value="1"/>
</dbReference>
<dbReference type="InterPro" id="IPR049874">
    <property type="entry name" value="ROK_cs"/>
</dbReference>
<comment type="similarity">
    <text evidence="1">Belongs to the ROK (NagC/XylR) family.</text>
</comment>
<keyword evidence="3" id="KW-1185">Reference proteome</keyword>
<dbReference type="Proteomes" id="UP000604001">
    <property type="component" value="Unassembled WGS sequence"/>
</dbReference>
<protein>
    <submittedName>
        <fullName evidence="2">ROK family protein</fullName>
    </submittedName>
</protein>
<dbReference type="PANTHER" id="PTHR18964">
    <property type="entry name" value="ROK (REPRESSOR, ORF, KINASE) FAMILY"/>
    <property type="match status" value="1"/>
</dbReference>
<name>A0ABR6U4F7_9ACTN</name>
<dbReference type="InterPro" id="IPR000600">
    <property type="entry name" value="ROK"/>
</dbReference>
<accession>A0ABR6U4F7</accession>
<evidence type="ECO:0000313" key="3">
    <source>
        <dbReference type="Proteomes" id="UP000604001"/>
    </source>
</evidence>
<comment type="caution">
    <text evidence="2">The sequence shown here is derived from an EMBL/GenBank/DDBJ whole genome shotgun (WGS) entry which is preliminary data.</text>
</comment>